<name>A0A1M4SS33_9BACT</name>
<dbReference type="AlphaFoldDB" id="A0A1M4SS33"/>
<organism evidence="1 2">
    <name type="scientific">Flavisolibacter ginsengisoli DSM 18119</name>
    <dbReference type="NCBI Taxonomy" id="1121884"/>
    <lineage>
        <taxon>Bacteria</taxon>
        <taxon>Pseudomonadati</taxon>
        <taxon>Bacteroidota</taxon>
        <taxon>Chitinophagia</taxon>
        <taxon>Chitinophagales</taxon>
        <taxon>Chitinophagaceae</taxon>
        <taxon>Flavisolibacter</taxon>
    </lineage>
</organism>
<dbReference type="EMBL" id="FQUU01000001">
    <property type="protein sequence ID" value="SHE34971.1"/>
    <property type="molecule type" value="Genomic_DNA"/>
</dbReference>
<evidence type="ECO:0000313" key="1">
    <source>
        <dbReference type="EMBL" id="SHE34971.1"/>
    </source>
</evidence>
<dbReference type="Proteomes" id="UP000184048">
    <property type="component" value="Unassembled WGS sequence"/>
</dbReference>
<evidence type="ECO:0000313" key="2">
    <source>
        <dbReference type="Proteomes" id="UP000184048"/>
    </source>
</evidence>
<accession>A0A1M4SS33</accession>
<dbReference type="RefSeq" id="WP_072833373.1">
    <property type="nucleotide sequence ID" value="NZ_FQUU01000001.1"/>
</dbReference>
<reference evidence="1 2" key="1">
    <citation type="submission" date="2016-11" db="EMBL/GenBank/DDBJ databases">
        <authorList>
            <person name="Jaros S."/>
            <person name="Januszkiewicz K."/>
            <person name="Wedrychowicz H."/>
        </authorList>
    </citation>
    <scope>NUCLEOTIDE SEQUENCE [LARGE SCALE GENOMIC DNA]</scope>
    <source>
        <strain evidence="1 2">DSM 18119</strain>
    </source>
</reference>
<protein>
    <submittedName>
        <fullName evidence="1">Uncharacterized protein</fullName>
    </submittedName>
</protein>
<proteinExistence type="predicted"/>
<dbReference type="OrthoDB" id="1349797at2"/>
<sequence length="250" mass="28903">MYFNGCFIKVGKYEHIRALHHDGIIHCKTVKHFATIEDNQRRDILEGVTYTKYLGQCEISFKSIDAPETEYKRFGFAEDTRINNSPNEAMGNLFCMTGINLWDCPVNQPKKVHPHIKGFGNCFVLIHNSNEFVSRVKAAAINEGLSLHHGSIEYKDFSNFTGYKTCFQKDNLYRPESEYRFHFNYHKEETINLKVGDLTDISSIAPISFIDDLMVCPTKKDGNYIEFKVNAIRKVLANEHEEKKFLSIKD</sequence>
<keyword evidence="2" id="KW-1185">Reference proteome</keyword>
<gene>
    <name evidence="1" type="ORF">SAMN02745131_00210</name>
</gene>